<protein>
    <submittedName>
        <fullName evidence="2">ImmA/IrrE family metallo-endopeptidase</fullName>
    </submittedName>
</protein>
<dbReference type="PANTHER" id="PTHR43236">
    <property type="entry name" value="ANTITOXIN HIGA1"/>
    <property type="match status" value="1"/>
</dbReference>
<dbReference type="Pfam" id="PF06114">
    <property type="entry name" value="Peptidase_M78"/>
    <property type="match status" value="1"/>
</dbReference>
<comment type="caution">
    <text evidence="2">The sequence shown here is derived from an EMBL/GenBank/DDBJ whole genome shotgun (WGS) entry which is preliminary data.</text>
</comment>
<dbReference type="RefSeq" id="WP_122915211.1">
    <property type="nucleotide sequence ID" value="NZ_RHHT01000062.1"/>
</dbReference>
<accession>A0A3M8CB95</accession>
<proteinExistence type="predicted"/>
<evidence type="ECO:0000313" key="2">
    <source>
        <dbReference type="EMBL" id="RNB72145.1"/>
    </source>
</evidence>
<dbReference type="Gene3D" id="1.10.10.2910">
    <property type="match status" value="1"/>
</dbReference>
<feature type="domain" description="IrrE N-terminal-like" evidence="1">
    <location>
        <begin position="25"/>
        <end position="139"/>
    </location>
</feature>
<reference evidence="2 3" key="1">
    <citation type="submission" date="2018-10" db="EMBL/GenBank/DDBJ databases">
        <title>Phylogenomics of Brevibacillus.</title>
        <authorList>
            <person name="Dunlap C."/>
        </authorList>
    </citation>
    <scope>NUCLEOTIDE SEQUENCE [LARGE SCALE GENOMIC DNA]</scope>
    <source>
        <strain evidence="2 3">JCM 15085</strain>
    </source>
</reference>
<organism evidence="2 3">
    <name type="scientific">Brevibacillus panacihumi</name>
    <dbReference type="NCBI Taxonomy" id="497735"/>
    <lineage>
        <taxon>Bacteria</taxon>
        <taxon>Bacillati</taxon>
        <taxon>Bacillota</taxon>
        <taxon>Bacilli</taxon>
        <taxon>Bacillales</taxon>
        <taxon>Paenibacillaceae</taxon>
        <taxon>Brevibacillus</taxon>
    </lineage>
</organism>
<gene>
    <name evidence="2" type="ORF">EDM58_21815</name>
</gene>
<dbReference type="InterPro" id="IPR010359">
    <property type="entry name" value="IrrE_HExxH"/>
</dbReference>
<dbReference type="PANTHER" id="PTHR43236:SF1">
    <property type="entry name" value="BLL7220 PROTEIN"/>
    <property type="match status" value="1"/>
</dbReference>
<dbReference type="Proteomes" id="UP000281915">
    <property type="component" value="Unassembled WGS sequence"/>
</dbReference>
<dbReference type="AlphaFoldDB" id="A0A3M8CB95"/>
<sequence>MQSTKQIVQRLIKQHGTNDPTTIARKMGILILFEDFKNIWGYFNMSKRVPMIHVNRNLDEHLQRFVIAHELGHRIRHPKVNVPFLRANTFLSVDRIEREANEFAVELLMPDDLLYEHRHTRMTIAEAAATYGVPVDVAHLKKF</sequence>
<dbReference type="EMBL" id="RHHT01000062">
    <property type="protein sequence ID" value="RNB72145.1"/>
    <property type="molecule type" value="Genomic_DNA"/>
</dbReference>
<dbReference type="InterPro" id="IPR052345">
    <property type="entry name" value="Rad_response_metalloprotease"/>
</dbReference>
<name>A0A3M8CB95_9BACL</name>
<evidence type="ECO:0000259" key="1">
    <source>
        <dbReference type="Pfam" id="PF06114"/>
    </source>
</evidence>
<evidence type="ECO:0000313" key="3">
    <source>
        <dbReference type="Proteomes" id="UP000281915"/>
    </source>
</evidence>